<accession>Q1ZVP4</accession>
<dbReference type="AlphaFoldDB" id="Q1ZVP4"/>
<evidence type="ECO:0000313" key="2">
    <source>
        <dbReference type="Proteomes" id="UP000001603"/>
    </source>
</evidence>
<proteinExistence type="predicted"/>
<gene>
    <name evidence="1" type="ORF">VAS14_11904</name>
</gene>
<evidence type="ECO:0000313" key="1">
    <source>
        <dbReference type="EMBL" id="EAS66016.1"/>
    </source>
</evidence>
<dbReference type="EMBL" id="AAOJ01000001">
    <property type="protein sequence ID" value="EAS66016.1"/>
    <property type="molecule type" value="Genomic_DNA"/>
</dbReference>
<organism evidence="1 2">
    <name type="scientific">Photobacterium angustum (strain S14 / CCUG 15956)</name>
    <name type="common">Vibrio sp. (strain S14 / CCUG 15956)</name>
    <dbReference type="NCBI Taxonomy" id="314292"/>
    <lineage>
        <taxon>Bacteria</taxon>
        <taxon>Pseudomonadati</taxon>
        <taxon>Pseudomonadota</taxon>
        <taxon>Gammaproteobacteria</taxon>
        <taxon>Vibrionales</taxon>
        <taxon>Vibrionaceae</taxon>
        <taxon>Photobacterium</taxon>
    </lineage>
</organism>
<comment type="caution">
    <text evidence="1">The sequence shown here is derived from an EMBL/GenBank/DDBJ whole genome shotgun (WGS) entry which is preliminary data.</text>
</comment>
<dbReference type="HOGENOM" id="CLU_2718815_0_0_6"/>
<reference evidence="1 2" key="1">
    <citation type="journal article" date="2009" name="Proc. Natl. Acad. Sci. U.S.A.">
        <title>The genomic basis of trophic strategy in marine bacteria.</title>
        <authorList>
            <person name="Lauro F.M."/>
            <person name="McDougald D."/>
            <person name="Thomas T."/>
            <person name="Williams T.J."/>
            <person name="Egan S."/>
            <person name="Rice S."/>
            <person name="DeMaere M.Z."/>
            <person name="Ting L."/>
            <person name="Ertan H."/>
            <person name="Johnson J."/>
            <person name="Ferriera S."/>
            <person name="Lapidus A."/>
            <person name="Anderson I."/>
            <person name="Kyrpides N."/>
            <person name="Munk A.C."/>
            <person name="Detter C."/>
            <person name="Han C.S."/>
            <person name="Brown M.V."/>
            <person name="Robb F.T."/>
            <person name="Kjelleberg S."/>
            <person name="Cavicchioli R."/>
        </authorList>
    </citation>
    <scope>NUCLEOTIDE SEQUENCE [LARGE SCALE GENOMIC DNA]</scope>
    <source>
        <strain evidence="1 2">S14</strain>
    </source>
</reference>
<name>Q1ZVP4_PHOAS</name>
<protein>
    <submittedName>
        <fullName evidence="1">Uncharacterized protein</fullName>
    </submittedName>
</protein>
<dbReference type="Proteomes" id="UP000001603">
    <property type="component" value="Unassembled WGS sequence"/>
</dbReference>
<sequence>MKPNQSNISQVGISPILSTLKKSGVRLGIGKSNICQCLSIESITIPGIDANTEKRHALDSINHVAISMKTKI</sequence>